<dbReference type="Proteomes" id="UP000178726">
    <property type="component" value="Unassembled WGS sequence"/>
</dbReference>
<organism evidence="3 4">
    <name type="scientific">Candidatus Magasanikbacteria bacterium RIFCSPLOWO2_02_FULL_44_11</name>
    <dbReference type="NCBI Taxonomy" id="1798689"/>
    <lineage>
        <taxon>Bacteria</taxon>
        <taxon>Candidatus Magasanikiibacteriota</taxon>
    </lineage>
</organism>
<dbReference type="SUPFAM" id="SSF50939">
    <property type="entry name" value="Sialidases"/>
    <property type="match status" value="2"/>
</dbReference>
<dbReference type="InterPro" id="IPR045571">
    <property type="entry name" value="DUF5907"/>
</dbReference>
<dbReference type="EMBL" id="MFQK01000004">
    <property type="protein sequence ID" value="OGH81322.1"/>
    <property type="molecule type" value="Genomic_DNA"/>
</dbReference>
<accession>A0A1F6NBS9</accession>
<evidence type="ECO:0000313" key="3">
    <source>
        <dbReference type="EMBL" id="OGH81322.1"/>
    </source>
</evidence>
<name>A0A1F6NBS9_9BACT</name>
<feature type="region of interest" description="Disordered" evidence="1">
    <location>
        <begin position="1300"/>
        <end position="1322"/>
    </location>
</feature>
<feature type="chain" id="PRO_5009525751" evidence="2">
    <location>
        <begin position="41"/>
        <end position="1322"/>
    </location>
</feature>
<gene>
    <name evidence="3" type="ORF">A3I29_03565</name>
</gene>
<reference evidence="3 4" key="1">
    <citation type="journal article" date="2016" name="Nat. Commun.">
        <title>Thousands of microbial genomes shed light on interconnected biogeochemical processes in an aquifer system.</title>
        <authorList>
            <person name="Anantharaman K."/>
            <person name="Brown C.T."/>
            <person name="Hug L.A."/>
            <person name="Sharon I."/>
            <person name="Castelle C.J."/>
            <person name="Probst A.J."/>
            <person name="Thomas B.C."/>
            <person name="Singh A."/>
            <person name="Wilkins M.J."/>
            <person name="Karaoz U."/>
            <person name="Brodie E.L."/>
            <person name="Williams K.H."/>
            <person name="Hubbard S.S."/>
            <person name="Banfield J.F."/>
        </authorList>
    </citation>
    <scope>NUCLEOTIDE SEQUENCE [LARGE SCALE GENOMIC DNA]</scope>
</reference>
<dbReference type="STRING" id="1798689.A3I29_03565"/>
<evidence type="ECO:0000313" key="4">
    <source>
        <dbReference type="Proteomes" id="UP000178726"/>
    </source>
</evidence>
<sequence length="1322" mass="130953">MNIINKKISKFLHALNIRSFVVGLMTAAMILSSVPAPAFAAFVPGETSNPNCLPTDPGCDVTIASFDANGANFVSATSTPTTTVNQLYNVDGVLYWNGSVLSGGMSPTLGDGLVWIGNASSTAAAVALSGDATLSNAGVLTISNVAVTLAKLAADAVNSAKIIDGTITLADMAGDSVDTAKIVDATITNADVSATAAIIYSKLNLANSIVLADLTTDSVNSVKIVDGSIVAADLATDAVTSAKILDGEITNADIAATAAIVLSKLASGASGQIIVADAGGVPEYVALSGDATIDNAGALTIANLAVTNAKLGADAVTSAKILDATIATADLADASVTLAKLASDSVNSSKIVDGSIATADIADSAITYGKIQNVAASKLLGNATGAAATPAEVGLGAGLQFNAGNLDVAPSVVTSLTTPSGSNANGGSVASNVLTLSFADGTNPGLISTSTQTFVGAKTFNSSITSNAATIAQGAWTSRSITVLGYKSIAYGNGIFVAVADTNALVTSPDGITWTQRSASASGIWGSVVYGNGLFVAVGYSGGTGTVMTSPDGITWTSRTVAANNQWKSVTYGNGLFVAIASSGTGNRVMTSPDGITWTSQVSAADNGWASVTYGNGTFVAVGGLGQRAMTSPDGITWTARSIGFDDQIYYSVAYGNGLFVVVGGIGGIGYVQTSPDGITWTDRTPAAHNDWRSVIYAGGQFVAVASTGIGNRVMVSSNGITWATQVSAADNSWKGVAYGNGIYVAVADSGSNRAMTASAGGTGSALTSSGSIAMASIVPSATANSLYNQSGTLYWNGSQLSGIASGVTSINGLTGSTQTFAVGTSGADFNVSSSGSTHTFNLPDASGTARGFVSTGTQTFAGDKTLNGLATLNGGVSIANSTGLTLNPYGTLVGNTTELRFGELAAGGTNYTGFKAPDALAANVLYTLPSADGTSGQVLSTDGTGVLAWNAIASVGKSSTVHHSAPTTLAIIPTHNNAEIHVESTGGFTIDGSAFTADTFGATIISTDAASAVTLTPSNFAGSFLRDGASDSGFTSLDIDPDTAYKITVTDNGGAKFLNVVKFGGGSTTANVFTNDGNAFAGLATLGATDNNALRFITNNTEAMRILAGGNMGIGTATPAYKLDVSGTIGATGLVTGAAGFSATTGGLELANSVPGITTNKLYNNSGTLYWNGTQFVSSQWTTSGSDIYRNTGRVAIGTNTFTATQTNPGLSVTNGTTDITTVPGQTIVRYNASGSFTPPIGVTTVRVLVVAGGAGGGGGESSSAGDGGGGGGAGGLVHNASFAVAANTSITVTVGTGGTGQTGNQATVGPGAANSGTNSI</sequence>
<evidence type="ECO:0000256" key="1">
    <source>
        <dbReference type="SAM" id="MobiDB-lite"/>
    </source>
</evidence>
<proteinExistence type="predicted"/>
<comment type="caution">
    <text evidence="3">The sequence shown here is derived from an EMBL/GenBank/DDBJ whole genome shotgun (WGS) entry which is preliminary data.</text>
</comment>
<dbReference type="Pfam" id="PF19264">
    <property type="entry name" value="DUF5907"/>
    <property type="match status" value="1"/>
</dbReference>
<dbReference type="InterPro" id="IPR036278">
    <property type="entry name" value="Sialidase_sf"/>
</dbReference>
<feature type="non-terminal residue" evidence="3">
    <location>
        <position position="1322"/>
    </location>
</feature>
<evidence type="ECO:0000256" key="2">
    <source>
        <dbReference type="SAM" id="SignalP"/>
    </source>
</evidence>
<feature type="signal peptide" evidence="2">
    <location>
        <begin position="1"/>
        <end position="40"/>
    </location>
</feature>
<keyword evidence="2" id="KW-0732">Signal</keyword>
<protein>
    <submittedName>
        <fullName evidence="3">Uncharacterized protein</fullName>
    </submittedName>
</protein>